<proteinExistence type="predicted"/>
<name>A0A2H3NII5_9BACT</name>
<dbReference type="EMBL" id="PDEP01000018">
    <property type="protein sequence ID" value="PEN05006.1"/>
    <property type="molecule type" value="Genomic_DNA"/>
</dbReference>
<dbReference type="SUPFAM" id="SSF50969">
    <property type="entry name" value="YVTN repeat-like/Quinoprotein amine dehydrogenase"/>
    <property type="match status" value="1"/>
</dbReference>
<evidence type="ECO:0008006" key="3">
    <source>
        <dbReference type="Google" id="ProtNLM"/>
    </source>
</evidence>
<evidence type="ECO:0000313" key="1">
    <source>
        <dbReference type="EMBL" id="PEN05006.1"/>
    </source>
</evidence>
<accession>A0A2H3NII5</accession>
<dbReference type="AlphaFoldDB" id="A0A2H3NII5"/>
<dbReference type="Proteomes" id="UP000221024">
    <property type="component" value="Unassembled WGS sequence"/>
</dbReference>
<keyword evidence="2" id="KW-1185">Reference proteome</keyword>
<gene>
    <name evidence="1" type="ORF">CRI93_14195</name>
</gene>
<organism evidence="1 2">
    <name type="scientific">Longimonas halophila</name>
    <dbReference type="NCBI Taxonomy" id="1469170"/>
    <lineage>
        <taxon>Bacteria</taxon>
        <taxon>Pseudomonadati</taxon>
        <taxon>Rhodothermota</taxon>
        <taxon>Rhodothermia</taxon>
        <taxon>Rhodothermales</taxon>
        <taxon>Salisaetaceae</taxon>
        <taxon>Longimonas</taxon>
    </lineage>
</organism>
<comment type="caution">
    <text evidence="1">The sequence shown here is derived from an EMBL/GenBank/DDBJ whole genome shotgun (WGS) entry which is preliminary data.</text>
</comment>
<protein>
    <recommendedName>
        <fullName evidence="3">6-bladed beta-propeller</fullName>
    </recommendedName>
</protein>
<dbReference type="InterPro" id="IPR011044">
    <property type="entry name" value="Quino_amine_DH_bsu"/>
</dbReference>
<evidence type="ECO:0000313" key="2">
    <source>
        <dbReference type="Proteomes" id="UP000221024"/>
    </source>
</evidence>
<sequence>MFTVIGDSLLIGVDRSSSDTGVFRMNLDTGNMCCQTGVGEAPGEIAGQGQAVVQQVNDEHIWLWDEGSRSITLYDYDLSPIERTSRIGDRGSLRAAPIGTTHVLNVTSTADPFAEILNYTATLDEEGEPIQSVALPDEFSHVRNAFQLQYGHIVSDSERAYIGFDFSSYIVGVDEDGIQFLTNSPKNDPMPPQEEPRLPDLAEYPRTTLSMDVDSEHLFVLYSGKQTSREEVMSYQSDDKLGALSEKLNRSDTILLYEKQDGSHVDTWNIPVQADDIAVTEDYLYILSTDDMEPTIIQYERP</sequence>
<reference evidence="1 2" key="1">
    <citation type="submission" date="2017-10" db="EMBL/GenBank/DDBJ databases">
        <title>Draft genome of Longimonas halophila.</title>
        <authorList>
            <person name="Goh K.M."/>
            <person name="Shamsir M.S."/>
            <person name="Lim S.W."/>
        </authorList>
    </citation>
    <scope>NUCLEOTIDE SEQUENCE [LARGE SCALE GENOMIC DNA]</scope>
    <source>
        <strain evidence="1 2">KCTC 42399</strain>
    </source>
</reference>